<feature type="region of interest" description="Disordered" evidence="1">
    <location>
        <begin position="65"/>
        <end position="106"/>
    </location>
</feature>
<reference evidence="3" key="1">
    <citation type="submission" date="2017-10" db="EMBL/GenBank/DDBJ databases">
        <authorList>
            <person name="Regsiter A."/>
            <person name="William W."/>
        </authorList>
    </citation>
    <scope>NUCLEOTIDE SEQUENCE [LARGE SCALE GENOMIC DNA]</scope>
</reference>
<evidence type="ECO:0000256" key="1">
    <source>
        <dbReference type="SAM" id="MobiDB-lite"/>
    </source>
</evidence>
<organism evidence="2 3">
    <name type="scientific">Methylorubrum extorquens</name>
    <name type="common">Methylobacterium dichloromethanicum</name>
    <name type="synonym">Methylobacterium extorquens</name>
    <dbReference type="NCBI Taxonomy" id="408"/>
    <lineage>
        <taxon>Bacteria</taxon>
        <taxon>Pseudomonadati</taxon>
        <taxon>Pseudomonadota</taxon>
        <taxon>Alphaproteobacteria</taxon>
        <taxon>Hyphomicrobiales</taxon>
        <taxon>Methylobacteriaceae</taxon>
        <taxon>Methylorubrum</taxon>
    </lineage>
</organism>
<dbReference type="EMBL" id="LT962688">
    <property type="protein sequence ID" value="SOR27169.1"/>
    <property type="molecule type" value="Genomic_DNA"/>
</dbReference>
<evidence type="ECO:0000313" key="2">
    <source>
        <dbReference type="EMBL" id="SOR27169.1"/>
    </source>
</evidence>
<dbReference type="Proteomes" id="UP000233769">
    <property type="component" value="Chromosome tk0001"/>
</dbReference>
<gene>
    <name evidence="2" type="ORF">TK0001_0567</name>
</gene>
<accession>A0A2N9AIJ8</accession>
<sequence>MSALADLSDAGLADVIDTVRDEIVRRNDLLRGDVSPAARSLVQCRRYALLGLTQAEERLRAGAATALPATDLPAIDEPRVPRRPALGGDPTRPRNGNGLPPGRPHP</sequence>
<proteinExistence type="predicted"/>
<name>A0A2N9AIJ8_METEX</name>
<protein>
    <submittedName>
        <fullName evidence="2">Uncharacterized protein</fullName>
    </submittedName>
</protein>
<evidence type="ECO:0000313" key="3">
    <source>
        <dbReference type="Proteomes" id="UP000233769"/>
    </source>
</evidence>
<dbReference type="AlphaFoldDB" id="A0A2N9AIJ8"/>